<dbReference type="Proteomes" id="UP001387100">
    <property type="component" value="Unassembled WGS sequence"/>
</dbReference>
<gene>
    <name evidence="2" type="ORF">WDZ17_04645</name>
</gene>
<evidence type="ECO:0000256" key="1">
    <source>
        <dbReference type="SAM" id="Phobius"/>
    </source>
</evidence>
<protein>
    <recommendedName>
        <fullName evidence="4">NUDIX hydrolase</fullName>
    </recommendedName>
</protein>
<comment type="caution">
    <text evidence="2">The sequence shown here is derived from an EMBL/GenBank/DDBJ whole genome shotgun (WGS) entry which is preliminary data.</text>
</comment>
<keyword evidence="1" id="KW-0472">Membrane</keyword>
<sequence>MSGGWAVLVDVRVLLLVGLLLVVLALATLVLSTAARRLDRLHRRADGARAALVEQLVRRAAATDRLARSGLLDPAASVLLAGAAAEALGVGEPARTAPVVPPPDGTAEPAGAVRLAQGRERAESDLSAALRAALPPEVLADLTSRPEAEGLLGDLATSCHRLALARRLANDAQVQVARRRRSRLVRWAHLAGRAPAPRTFEVDDEPPPGLLP</sequence>
<evidence type="ECO:0000313" key="2">
    <source>
        <dbReference type="EMBL" id="MEJ5944579.1"/>
    </source>
</evidence>
<organism evidence="2 3">
    <name type="scientific">Pseudokineococcus basanitobsidens</name>
    <dbReference type="NCBI Taxonomy" id="1926649"/>
    <lineage>
        <taxon>Bacteria</taxon>
        <taxon>Bacillati</taxon>
        <taxon>Actinomycetota</taxon>
        <taxon>Actinomycetes</taxon>
        <taxon>Kineosporiales</taxon>
        <taxon>Kineosporiaceae</taxon>
        <taxon>Pseudokineococcus</taxon>
    </lineage>
</organism>
<feature type="transmembrane region" description="Helical" evidence="1">
    <location>
        <begin position="12"/>
        <end position="34"/>
    </location>
</feature>
<evidence type="ECO:0008006" key="4">
    <source>
        <dbReference type="Google" id="ProtNLM"/>
    </source>
</evidence>
<keyword evidence="1" id="KW-0812">Transmembrane</keyword>
<proteinExistence type="predicted"/>
<evidence type="ECO:0000313" key="3">
    <source>
        <dbReference type="Proteomes" id="UP001387100"/>
    </source>
</evidence>
<accession>A0ABU8RHR6</accession>
<dbReference type="RefSeq" id="WP_339573964.1">
    <property type="nucleotide sequence ID" value="NZ_JBBIAA010000003.1"/>
</dbReference>
<name>A0ABU8RHR6_9ACTN</name>
<reference evidence="2 3" key="1">
    <citation type="journal article" date="2017" name="Int. J. Syst. Evol. Microbiol.">
        <title>Pseudokineococcus basanitobsidens sp. nov., isolated from volcanic rock.</title>
        <authorList>
            <person name="Lee D.W."/>
            <person name="Park M.Y."/>
            <person name="Kim J.J."/>
            <person name="Kim B.S."/>
        </authorList>
    </citation>
    <scope>NUCLEOTIDE SEQUENCE [LARGE SCALE GENOMIC DNA]</scope>
    <source>
        <strain evidence="2 3">DSM 103726</strain>
    </source>
</reference>
<dbReference type="EMBL" id="JBBIAA010000003">
    <property type="protein sequence ID" value="MEJ5944579.1"/>
    <property type="molecule type" value="Genomic_DNA"/>
</dbReference>
<keyword evidence="3" id="KW-1185">Reference proteome</keyword>
<keyword evidence="1" id="KW-1133">Transmembrane helix</keyword>